<organism evidence="1 2">
    <name type="scientific">Clostridium formicaceticum</name>
    <dbReference type="NCBI Taxonomy" id="1497"/>
    <lineage>
        <taxon>Bacteria</taxon>
        <taxon>Bacillati</taxon>
        <taxon>Bacillota</taxon>
        <taxon>Clostridia</taxon>
        <taxon>Eubacteriales</taxon>
        <taxon>Clostridiaceae</taxon>
        <taxon>Clostridium</taxon>
    </lineage>
</organism>
<gene>
    <name evidence="1" type="ORF">CLFO_34610</name>
</gene>
<dbReference type="RefSeq" id="WP_169824175.1">
    <property type="nucleotide sequence ID" value="NZ_CP017603.1"/>
</dbReference>
<dbReference type="AlphaFoldDB" id="A0AAC9WJ11"/>
<reference evidence="1 2" key="1">
    <citation type="submission" date="2017-03" db="EMBL/GenBank/DDBJ databases">
        <title>Complete sequence of Clostridium formicaceticum DSM 92.</title>
        <authorList>
            <person name="Poehlein A."/>
            <person name="Karl M."/>
            <person name="Bengelsdorf F.R."/>
            <person name="Duerre P."/>
            <person name="Daniel R."/>
        </authorList>
    </citation>
    <scope>NUCLEOTIDE SEQUENCE [LARGE SCALE GENOMIC DNA]</scope>
    <source>
        <strain evidence="1 2">DSM 92</strain>
    </source>
</reference>
<evidence type="ECO:0000313" key="2">
    <source>
        <dbReference type="Proteomes" id="UP000192478"/>
    </source>
</evidence>
<evidence type="ECO:0008006" key="3">
    <source>
        <dbReference type="Google" id="ProtNLM"/>
    </source>
</evidence>
<sequence length="427" mass="51290">MVRNLKDLRQLIETKLASTDSPDPFMDTVKDVLIKIAEYQEQFLEEVRLNIASSYDSTGSTDVFTTLIEKTQLQKYNNIFFPIVDPSRLRDTEILRNIKKQIAFKFDTCYVHLGYDALKEWIEKDCRFEGKLIDKNGTEYAFNFKLYKNYDYEKIEEELYHVFYKNNIEWRTINSPYIRKMFDIIICDHMDDTSSIEEIHRIELNFGDLEKYIYREYIPVWNIEIREELCLQKRPKVLPLEEKNYYKYDLSIENDGEETVLLDSEDIEIEGITREGDQLTVLTLEEANRSYWKLYSFKPINSLRDISRDIKHPIFSNHQRPYSSHKNTFKYFLKTAAEIKGIVVSHDDLKEWNILDLQVLDDYEGGIYGEDYNVFIKNRLIPYDLRKIILIVFDVKEKNEFTYDLLHFIFSQLQLIFPEYRWRGELK</sequence>
<evidence type="ECO:0000313" key="1">
    <source>
        <dbReference type="EMBL" id="ARE89055.1"/>
    </source>
</evidence>
<name>A0AAC9WJ11_9CLOT</name>
<dbReference type="EMBL" id="CP020559">
    <property type="protein sequence ID" value="ARE89055.1"/>
    <property type="molecule type" value="Genomic_DNA"/>
</dbReference>
<protein>
    <recommendedName>
        <fullName evidence="3">Normocyte-binding protein</fullName>
    </recommendedName>
</protein>
<proteinExistence type="predicted"/>
<accession>A0AAC9WJ11</accession>
<dbReference type="Proteomes" id="UP000192478">
    <property type="component" value="Chromosome"/>
</dbReference>